<evidence type="ECO:0000313" key="1">
    <source>
        <dbReference type="EMBL" id="RCR71556.1"/>
    </source>
</evidence>
<dbReference type="Proteomes" id="UP000253383">
    <property type="component" value="Unassembled WGS sequence"/>
</dbReference>
<accession>A0A368JX84</accession>
<keyword evidence="2" id="KW-1185">Reference proteome</keyword>
<dbReference type="AlphaFoldDB" id="A0A368JX84"/>
<proteinExistence type="predicted"/>
<dbReference type="EMBL" id="QOWE01000001">
    <property type="protein sequence ID" value="RCR71556.1"/>
    <property type="molecule type" value="Genomic_DNA"/>
</dbReference>
<dbReference type="RefSeq" id="WP_114404089.1">
    <property type="nucleotide sequence ID" value="NZ_QOWE01000001.1"/>
</dbReference>
<protein>
    <submittedName>
        <fullName evidence="1">Uncharacterized protein</fullName>
    </submittedName>
</protein>
<evidence type="ECO:0000313" key="2">
    <source>
        <dbReference type="Proteomes" id="UP000253383"/>
    </source>
</evidence>
<comment type="caution">
    <text evidence="1">The sequence shown here is derived from an EMBL/GenBank/DDBJ whole genome shotgun (WGS) entry which is preliminary data.</text>
</comment>
<name>A0A368JX84_9BACT</name>
<organism evidence="1 2">
    <name type="scientific">Larkinella punicea</name>
    <dbReference type="NCBI Taxonomy" id="2315727"/>
    <lineage>
        <taxon>Bacteria</taxon>
        <taxon>Pseudomonadati</taxon>
        <taxon>Bacteroidota</taxon>
        <taxon>Cytophagia</taxon>
        <taxon>Cytophagales</taxon>
        <taxon>Spirosomataceae</taxon>
        <taxon>Larkinella</taxon>
    </lineage>
</organism>
<reference evidence="1 2" key="1">
    <citation type="submission" date="2018-07" db="EMBL/GenBank/DDBJ databases">
        <title>Genome analysis of Larkinella rosea.</title>
        <authorList>
            <person name="Zhou Z."/>
            <person name="Wang G."/>
        </authorList>
    </citation>
    <scope>NUCLEOTIDE SEQUENCE [LARGE SCALE GENOMIC DNA]</scope>
    <source>
        <strain evidence="2">zzj9</strain>
    </source>
</reference>
<gene>
    <name evidence="1" type="ORF">DUE52_01105</name>
</gene>
<dbReference type="OrthoDB" id="963370at2"/>
<sequence length="77" mass="9151">MSEKKKADAVFTRHSEAEIQPFDTSEEAIQFLEQGAREKTIQPVAVIFNYKVVWRYHNNRGKDYTDDYINEIRRQAE</sequence>